<evidence type="ECO:0000313" key="2">
    <source>
        <dbReference type="Proteomes" id="UP000612362"/>
    </source>
</evidence>
<dbReference type="AlphaFoldDB" id="A0A8J3MRT9"/>
<keyword evidence="2" id="KW-1185">Reference proteome</keyword>
<organism evidence="1 2">
    <name type="scientific">Ktedonospora formicarum</name>
    <dbReference type="NCBI Taxonomy" id="2778364"/>
    <lineage>
        <taxon>Bacteria</taxon>
        <taxon>Bacillati</taxon>
        <taxon>Chloroflexota</taxon>
        <taxon>Ktedonobacteria</taxon>
        <taxon>Ktedonobacterales</taxon>
        <taxon>Ktedonobacteraceae</taxon>
        <taxon>Ktedonospora</taxon>
    </lineage>
</organism>
<reference evidence="1" key="1">
    <citation type="submission" date="2020-10" db="EMBL/GenBank/DDBJ databases">
        <title>Taxonomic study of unclassified bacteria belonging to the class Ktedonobacteria.</title>
        <authorList>
            <person name="Yabe S."/>
            <person name="Wang C.M."/>
            <person name="Zheng Y."/>
            <person name="Sakai Y."/>
            <person name="Cavaletti L."/>
            <person name="Monciardini P."/>
            <person name="Donadio S."/>
        </authorList>
    </citation>
    <scope>NUCLEOTIDE SEQUENCE</scope>
    <source>
        <strain evidence="1">SOSP1-1</strain>
    </source>
</reference>
<dbReference type="Proteomes" id="UP000612362">
    <property type="component" value="Unassembled WGS sequence"/>
</dbReference>
<protein>
    <submittedName>
        <fullName evidence="1">Uncharacterized protein</fullName>
    </submittedName>
</protein>
<comment type="caution">
    <text evidence="1">The sequence shown here is derived from an EMBL/GenBank/DDBJ whole genome shotgun (WGS) entry which is preliminary data.</text>
</comment>
<proteinExistence type="predicted"/>
<name>A0A8J3MRT9_9CHLR</name>
<gene>
    <name evidence="1" type="ORF">KSX_20960</name>
</gene>
<evidence type="ECO:0000313" key="1">
    <source>
        <dbReference type="EMBL" id="GHO43933.1"/>
    </source>
</evidence>
<sequence length="83" mass="9301">MSYYKDQRLAIGRERRIAHVHSFGQLLEVTLAVQHVQIAVDGEIELPTKDGLRSFVDTYRAVIFMFKGIALVIADAQAALQAE</sequence>
<accession>A0A8J3MRT9</accession>
<dbReference type="EMBL" id="BNJF01000001">
    <property type="protein sequence ID" value="GHO43933.1"/>
    <property type="molecule type" value="Genomic_DNA"/>
</dbReference>